<dbReference type="AlphaFoldDB" id="A0A8S1RS99"/>
<evidence type="ECO:0000313" key="2">
    <source>
        <dbReference type="Proteomes" id="UP000692954"/>
    </source>
</evidence>
<sequence length="464" mass="55342">MNNYVCVNQFSLIEKPQEFESSLEFDGIVWDYTDIPPRKIITKIIISCKNQNEITYSQDGSILRIDQIKNKWMKYEVLTNIEQIKYLFWFREFRNNEKIDKCIATWKGETLVDVGGYYSEIGLKQGLWKELIKNYWSKAQVYEVGKYKNNLKKGTWKYVYNDKEIGGGDYNQKGQKNGKWTELYDRFSKYSQITHIGLYKNDKKVGKWDIYQRKDEEEPFVQIGGGLYDEGDSVKNGKWRELSQKYYQWSQVMYEGEYSNGKKIAKWDIMFRKNEREPYEQLGGGLYNEKDFSKIGYWTELSDEFQNDSQIIFYGEYQNGKKVSKWITMYEGEQIGEGSYDEEGSIKIGKWTELKDGFAKWSQVIYFGDYKQNKKVGKWKILYRKEGNKLFEQIGGGCFNKENSNKSGFWTELSDEFKFDSQILFYGEYHNGKKVGKWITIHEGEQMQNYLKNKYSHQWRRIIQ</sequence>
<evidence type="ECO:0000313" key="1">
    <source>
        <dbReference type="EMBL" id="CAD8130447.1"/>
    </source>
</evidence>
<evidence type="ECO:0008006" key="3">
    <source>
        <dbReference type="Google" id="ProtNLM"/>
    </source>
</evidence>
<reference evidence="1" key="1">
    <citation type="submission" date="2021-01" db="EMBL/GenBank/DDBJ databases">
        <authorList>
            <consortium name="Genoscope - CEA"/>
            <person name="William W."/>
        </authorList>
    </citation>
    <scope>NUCLEOTIDE SEQUENCE</scope>
</reference>
<dbReference type="PANTHER" id="PTHR33706">
    <property type="entry name" value="MORN VARIANT REPEAT PROTEIN"/>
    <property type="match status" value="1"/>
</dbReference>
<dbReference type="PANTHER" id="PTHR33706:SF1">
    <property type="entry name" value="TPR REPEAT PROTEIN"/>
    <property type="match status" value="1"/>
</dbReference>
<dbReference type="OrthoDB" id="317072at2759"/>
<proteinExistence type="predicted"/>
<organism evidence="1 2">
    <name type="scientific">Paramecium sonneborni</name>
    <dbReference type="NCBI Taxonomy" id="65129"/>
    <lineage>
        <taxon>Eukaryota</taxon>
        <taxon>Sar</taxon>
        <taxon>Alveolata</taxon>
        <taxon>Ciliophora</taxon>
        <taxon>Intramacronucleata</taxon>
        <taxon>Oligohymenophorea</taxon>
        <taxon>Peniculida</taxon>
        <taxon>Parameciidae</taxon>
        <taxon>Paramecium</taxon>
    </lineage>
</organism>
<comment type="caution">
    <text evidence="1">The sequence shown here is derived from an EMBL/GenBank/DDBJ whole genome shotgun (WGS) entry which is preliminary data.</text>
</comment>
<name>A0A8S1RS99_9CILI</name>
<dbReference type="Proteomes" id="UP000692954">
    <property type="component" value="Unassembled WGS sequence"/>
</dbReference>
<gene>
    <name evidence="1" type="ORF">PSON_ATCC_30995.1.T2900005</name>
</gene>
<accession>A0A8S1RS99</accession>
<protein>
    <recommendedName>
        <fullName evidence="3">MORN repeat protein</fullName>
    </recommendedName>
</protein>
<dbReference type="EMBL" id="CAJJDN010000290">
    <property type="protein sequence ID" value="CAD8130447.1"/>
    <property type="molecule type" value="Genomic_DNA"/>
</dbReference>
<keyword evidence="2" id="KW-1185">Reference proteome</keyword>